<keyword evidence="1" id="KW-0812">Transmembrane</keyword>
<organism evidence="2 3">
    <name type="scientific">Paenibacillus pectinilyticus</name>
    <dbReference type="NCBI Taxonomy" id="512399"/>
    <lineage>
        <taxon>Bacteria</taxon>
        <taxon>Bacillati</taxon>
        <taxon>Bacillota</taxon>
        <taxon>Bacilli</taxon>
        <taxon>Bacillales</taxon>
        <taxon>Paenibacillaceae</taxon>
        <taxon>Paenibacillus</taxon>
    </lineage>
</organism>
<feature type="transmembrane region" description="Helical" evidence="1">
    <location>
        <begin position="41"/>
        <end position="60"/>
    </location>
</feature>
<accession>A0A1C0ZXZ4</accession>
<reference evidence="3" key="1">
    <citation type="submission" date="2016-05" db="EMBL/GenBank/DDBJ databases">
        <title>Paenibacillus oryzae. sp. nov., isolated from the rice root.</title>
        <authorList>
            <person name="Zhang J."/>
            <person name="Zhang X."/>
        </authorList>
    </citation>
    <scope>NUCLEOTIDE SEQUENCE [LARGE SCALE GENOMIC DNA]</scope>
    <source>
        <strain evidence="3">KCTC13222</strain>
    </source>
</reference>
<comment type="caution">
    <text evidence="2">The sequence shown here is derived from an EMBL/GenBank/DDBJ whole genome shotgun (WGS) entry which is preliminary data.</text>
</comment>
<keyword evidence="1" id="KW-0472">Membrane</keyword>
<evidence type="ECO:0000313" key="3">
    <source>
        <dbReference type="Proteomes" id="UP000093309"/>
    </source>
</evidence>
<dbReference type="RefSeq" id="WP_065854977.1">
    <property type="nucleotide sequence ID" value="NZ_LYPC01000026.1"/>
</dbReference>
<dbReference type="Proteomes" id="UP000093309">
    <property type="component" value="Unassembled WGS sequence"/>
</dbReference>
<evidence type="ECO:0000313" key="2">
    <source>
        <dbReference type="EMBL" id="OCT12949.1"/>
    </source>
</evidence>
<protein>
    <submittedName>
        <fullName evidence="2">Uncharacterized protein</fullName>
    </submittedName>
</protein>
<dbReference type="OrthoDB" id="2918659at2"/>
<dbReference type="STRING" id="512399.A8709_21750"/>
<keyword evidence="1" id="KW-1133">Transmembrane helix</keyword>
<sequence>MQRFKFMYKQFLKEPLWFKILVLSMLMISVVFSSSSFANEGYYQSIAKLAAAIFLCSYAFKLRRNIKVSGVLYVLAGLCLYLALDLS</sequence>
<proteinExistence type="predicted"/>
<gene>
    <name evidence="2" type="ORF">A8709_21750</name>
</gene>
<feature type="transmembrane region" description="Helical" evidence="1">
    <location>
        <begin position="16"/>
        <end position="35"/>
    </location>
</feature>
<feature type="transmembrane region" description="Helical" evidence="1">
    <location>
        <begin position="67"/>
        <end position="84"/>
    </location>
</feature>
<dbReference type="EMBL" id="LYPC01000026">
    <property type="protein sequence ID" value="OCT12949.1"/>
    <property type="molecule type" value="Genomic_DNA"/>
</dbReference>
<dbReference type="AlphaFoldDB" id="A0A1C0ZXZ4"/>
<keyword evidence="3" id="KW-1185">Reference proteome</keyword>
<name>A0A1C0ZXZ4_9BACL</name>
<evidence type="ECO:0000256" key="1">
    <source>
        <dbReference type="SAM" id="Phobius"/>
    </source>
</evidence>